<dbReference type="PANTHER" id="PTHR34039">
    <property type="entry name" value="UPF0102 PROTEIN YRAN"/>
    <property type="match status" value="1"/>
</dbReference>
<protein>
    <recommendedName>
        <fullName evidence="2">UPF0102 protein FHS18_001427</fullName>
    </recommendedName>
</protein>
<evidence type="ECO:0000256" key="1">
    <source>
        <dbReference type="ARBA" id="ARBA00006738"/>
    </source>
</evidence>
<proteinExistence type="inferred from homology"/>
<gene>
    <name evidence="3" type="ORF">FHS18_001427</name>
</gene>
<keyword evidence="3" id="KW-0255">Endonuclease</keyword>
<dbReference type="RefSeq" id="WP_183598357.1">
    <property type="nucleotide sequence ID" value="NZ_JACHXK010000002.1"/>
</dbReference>
<dbReference type="InterPro" id="IPR003509">
    <property type="entry name" value="UPF0102_YraN-like"/>
</dbReference>
<keyword evidence="3" id="KW-0540">Nuclease</keyword>
<keyword evidence="3" id="KW-0378">Hydrolase</keyword>
<dbReference type="GO" id="GO:0004519">
    <property type="term" value="F:endonuclease activity"/>
    <property type="evidence" value="ECO:0007669"/>
    <property type="project" value="UniProtKB-KW"/>
</dbReference>
<keyword evidence="4" id="KW-1185">Reference proteome</keyword>
<evidence type="ECO:0000313" key="3">
    <source>
        <dbReference type="EMBL" id="MBB3109375.1"/>
    </source>
</evidence>
<name>A0A7W5FLM1_9BACL</name>
<dbReference type="Gene3D" id="3.40.1350.10">
    <property type="match status" value="1"/>
</dbReference>
<evidence type="ECO:0000313" key="4">
    <source>
        <dbReference type="Proteomes" id="UP000570361"/>
    </source>
</evidence>
<comment type="similarity">
    <text evidence="1 2">Belongs to the UPF0102 family.</text>
</comment>
<dbReference type="NCBIfam" id="NF009154">
    <property type="entry name" value="PRK12497.3-3"/>
    <property type="match status" value="1"/>
</dbReference>
<dbReference type="NCBIfam" id="NF009150">
    <property type="entry name" value="PRK12497.1-3"/>
    <property type="match status" value="1"/>
</dbReference>
<accession>A0A7W5FLM1</accession>
<comment type="caution">
    <text evidence="3">The sequence shown here is derived from an EMBL/GenBank/DDBJ whole genome shotgun (WGS) entry which is preliminary data.</text>
</comment>
<dbReference type="PANTHER" id="PTHR34039:SF1">
    <property type="entry name" value="UPF0102 PROTEIN YRAN"/>
    <property type="match status" value="1"/>
</dbReference>
<dbReference type="AlphaFoldDB" id="A0A7W5FLM1"/>
<dbReference type="SUPFAM" id="SSF52980">
    <property type="entry name" value="Restriction endonuclease-like"/>
    <property type="match status" value="1"/>
</dbReference>
<dbReference type="InterPro" id="IPR011335">
    <property type="entry name" value="Restrct_endonuc-II-like"/>
</dbReference>
<dbReference type="HAMAP" id="MF_00048">
    <property type="entry name" value="UPF0102"/>
    <property type="match status" value="1"/>
</dbReference>
<dbReference type="GO" id="GO:0003676">
    <property type="term" value="F:nucleic acid binding"/>
    <property type="evidence" value="ECO:0007669"/>
    <property type="project" value="InterPro"/>
</dbReference>
<sequence>MTNTNGRRTDTRRLTGQFGEEQGVQLLLEAGYTILHRNWRCRSGEIDIVAANEGVLVFVEVRTRTSGGRFGMAVESVDWRKQRQVRSIAEIYLRTYGYGDMSIRFDVMAFMIDRLTNDIIESKHISGAF</sequence>
<dbReference type="NCBIfam" id="TIGR00252">
    <property type="entry name" value="YraN family protein"/>
    <property type="match status" value="1"/>
</dbReference>
<dbReference type="EMBL" id="JACHXK010000002">
    <property type="protein sequence ID" value="MBB3109375.1"/>
    <property type="molecule type" value="Genomic_DNA"/>
</dbReference>
<dbReference type="Pfam" id="PF02021">
    <property type="entry name" value="UPF0102"/>
    <property type="match status" value="1"/>
</dbReference>
<organism evidence="3 4">
    <name type="scientific">Paenibacillus phyllosphaerae</name>
    <dbReference type="NCBI Taxonomy" id="274593"/>
    <lineage>
        <taxon>Bacteria</taxon>
        <taxon>Bacillati</taxon>
        <taxon>Bacillota</taxon>
        <taxon>Bacilli</taxon>
        <taxon>Bacillales</taxon>
        <taxon>Paenibacillaceae</taxon>
        <taxon>Paenibacillus</taxon>
    </lineage>
</organism>
<reference evidence="3 4" key="1">
    <citation type="submission" date="2020-08" db="EMBL/GenBank/DDBJ databases">
        <title>Genomic Encyclopedia of Type Strains, Phase III (KMG-III): the genomes of soil and plant-associated and newly described type strains.</title>
        <authorList>
            <person name="Whitman W."/>
        </authorList>
    </citation>
    <scope>NUCLEOTIDE SEQUENCE [LARGE SCALE GENOMIC DNA]</scope>
    <source>
        <strain evidence="3 4">CECT 5862</strain>
    </source>
</reference>
<dbReference type="CDD" id="cd20736">
    <property type="entry name" value="PoNe_Nuclease"/>
    <property type="match status" value="1"/>
</dbReference>
<evidence type="ECO:0000256" key="2">
    <source>
        <dbReference type="HAMAP-Rule" id="MF_00048"/>
    </source>
</evidence>
<dbReference type="InterPro" id="IPR011856">
    <property type="entry name" value="tRNA_endonuc-like_dom_sf"/>
</dbReference>
<dbReference type="Proteomes" id="UP000570361">
    <property type="component" value="Unassembled WGS sequence"/>
</dbReference>